<evidence type="ECO:0000313" key="2">
    <source>
        <dbReference type="Proteomes" id="UP000010556"/>
    </source>
</evidence>
<keyword evidence="2" id="KW-1185">Reference proteome</keyword>
<accession>L5M0R6</accession>
<proteinExistence type="predicted"/>
<evidence type="ECO:0000313" key="1">
    <source>
        <dbReference type="EMBL" id="ELK32269.1"/>
    </source>
</evidence>
<name>L5M0R6_MYODS</name>
<dbReference type="Proteomes" id="UP000010556">
    <property type="component" value="Unassembled WGS sequence"/>
</dbReference>
<reference evidence="2" key="1">
    <citation type="journal article" date="2013" name="Science">
        <title>Comparative analysis of bat genomes provides insight into the evolution of flight and immunity.</title>
        <authorList>
            <person name="Zhang G."/>
            <person name="Cowled C."/>
            <person name="Shi Z."/>
            <person name="Huang Z."/>
            <person name="Bishop-Lilly K.A."/>
            <person name="Fang X."/>
            <person name="Wynne J.W."/>
            <person name="Xiong Z."/>
            <person name="Baker M.L."/>
            <person name="Zhao W."/>
            <person name="Tachedjian M."/>
            <person name="Zhu Y."/>
            <person name="Zhou P."/>
            <person name="Jiang X."/>
            <person name="Ng J."/>
            <person name="Yang L."/>
            <person name="Wu L."/>
            <person name="Xiao J."/>
            <person name="Feng Y."/>
            <person name="Chen Y."/>
            <person name="Sun X."/>
            <person name="Zhang Y."/>
            <person name="Marsh G.A."/>
            <person name="Crameri G."/>
            <person name="Broder C.C."/>
            <person name="Frey K.G."/>
            <person name="Wang L.F."/>
            <person name="Wang J."/>
        </authorList>
    </citation>
    <scope>NUCLEOTIDE SEQUENCE [LARGE SCALE GENOMIC DNA]</scope>
</reference>
<organism evidence="1 2">
    <name type="scientific">Myotis davidii</name>
    <name type="common">David's myotis</name>
    <dbReference type="NCBI Taxonomy" id="225400"/>
    <lineage>
        <taxon>Eukaryota</taxon>
        <taxon>Metazoa</taxon>
        <taxon>Chordata</taxon>
        <taxon>Craniata</taxon>
        <taxon>Vertebrata</taxon>
        <taxon>Euteleostomi</taxon>
        <taxon>Mammalia</taxon>
        <taxon>Eutheria</taxon>
        <taxon>Laurasiatheria</taxon>
        <taxon>Chiroptera</taxon>
        <taxon>Yangochiroptera</taxon>
        <taxon>Vespertilionidae</taxon>
        <taxon>Myotis</taxon>
    </lineage>
</organism>
<sequence length="159" mass="16565">MTCTDHKGAARNTAGICNAVLEAHGSGGAASPDGPQRERDRRAAVSSVTTHLDQLTTYDFSDGVQLLAVVHPLESPDELISLQAPGLQPSTLLHTMAHLLVLRGPADGVRAKSGLQPPGSYVPCGPYSYCCSNWDQTLGCCAQPTGTAVATRKTSLALP</sequence>
<dbReference type="AlphaFoldDB" id="L5M0R6"/>
<gene>
    <name evidence="1" type="ORF">MDA_GLEAN10009396</name>
</gene>
<protein>
    <submittedName>
        <fullName evidence="1">Uncharacterized protein</fullName>
    </submittedName>
</protein>
<dbReference type="EMBL" id="KB105443">
    <property type="protein sequence ID" value="ELK32269.1"/>
    <property type="molecule type" value="Genomic_DNA"/>
</dbReference>